<comment type="cofactor">
    <cofactor evidence="1">
        <name>FMN</name>
        <dbReference type="ChEBI" id="CHEBI:58210"/>
    </cofactor>
</comment>
<dbReference type="InterPro" id="IPR029039">
    <property type="entry name" value="Flavoprotein-like_sf"/>
</dbReference>
<dbReference type="PANTHER" id="PTHR43122:SF1">
    <property type="entry name" value="IRON-SULFUR-BINDING PROTEIN"/>
    <property type="match status" value="1"/>
</dbReference>
<dbReference type="InterPro" id="IPR001226">
    <property type="entry name" value="Flavodoxin_CS"/>
</dbReference>
<dbReference type="GO" id="GO:0051536">
    <property type="term" value="F:iron-sulfur cluster binding"/>
    <property type="evidence" value="ECO:0007669"/>
    <property type="project" value="UniProtKB-KW"/>
</dbReference>
<keyword evidence="2" id="KW-0479">Metal-binding</keyword>
<dbReference type="Gene3D" id="3.30.70.20">
    <property type="match status" value="1"/>
</dbReference>
<name>A0A939B5N1_9BACT</name>
<dbReference type="EMBL" id="JACJJL010000018">
    <property type="protein sequence ID" value="MBM6662247.1"/>
    <property type="molecule type" value="Genomic_DNA"/>
</dbReference>
<evidence type="ECO:0000313" key="6">
    <source>
        <dbReference type="EMBL" id="MBM6662247.1"/>
    </source>
</evidence>
<dbReference type="GO" id="GO:0010181">
    <property type="term" value="F:FMN binding"/>
    <property type="evidence" value="ECO:0007669"/>
    <property type="project" value="InterPro"/>
</dbReference>
<dbReference type="GO" id="GO:0009055">
    <property type="term" value="F:electron transfer activity"/>
    <property type="evidence" value="ECO:0007669"/>
    <property type="project" value="InterPro"/>
</dbReference>
<dbReference type="PROSITE" id="PS00201">
    <property type="entry name" value="FLAVODOXIN"/>
    <property type="match status" value="1"/>
</dbReference>
<organism evidence="6 7">
    <name type="scientific">Marseilla massiliensis</name>
    <dbReference type="NCBI Taxonomy" id="1841864"/>
    <lineage>
        <taxon>Bacteria</taxon>
        <taxon>Pseudomonadati</taxon>
        <taxon>Bacteroidota</taxon>
        <taxon>Bacteroidia</taxon>
        <taxon>Bacteroidales</taxon>
        <taxon>Prevotellaceae</taxon>
        <taxon>Marseilla</taxon>
    </lineage>
</organism>
<keyword evidence="3" id="KW-0408">Iron</keyword>
<dbReference type="Gene3D" id="3.40.50.360">
    <property type="match status" value="1"/>
</dbReference>
<sequence>MIFYFSGTGNTRWAARQIAEITGERLLSIAGEADGDCRYALAEGERIGFCFPVHGWQPPAIVRNFISKCKFDNAKGHFCFALCTCGDNIGRTMEMLAADLHKVGIQADSVFSLAMPNTYVCLPFMNTDRPDVERKKIADAGSAIVEIAQAIKERHKGVCSTVKGPVPYLLSNVIGRYFNSRMITDRPFRVDSSACIRCGRCAAACPTGNISGGAGNLPVWHNDGHCTCCMACYHHCPAHAISYGRSTRHKGQYYFGRKNNNGNA</sequence>
<dbReference type="SUPFAM" id="SSF54862">
    <property type="entry name" value="4Fe-4S ferredoxins"/>
    <property type="match status" value="1"/>
</dbReference>
<dbReference type="InterPro" id="IPR017900">
    <property type="entry name" value="4Fe4S_Fe_S_CS"/>
</dbReference>
<dbReference type="PROSITE" id="PS00198">
    <property type="entry name" value="4FE4S_FER_1"/>
    <property type="match status" value="2"/>
</dbReference>
<dbReference type="GO" id="GO:0046872">
    <property type="term" value="F:metal ion binding"/>
    <property type="evidence" value="ECO:0007669"/>
    <property type="project" value="UniProtKB-KW"/>
</dbReference>
<reference evidence="6 7" key="1">
    <citation type="journal article" date="2021" name="Sci. Rep.">
        <title>The distribution of antibiotic resistance genes in chicken gut microbiota commensals.</title>
        <authorList>
            <person name="Juricova H."/>
            <person name="Matiasovicova J."/>
            <person name="Kubasova T."/>
            <person name="Cejkova D."/>
            <person name="Rychlik I."/>
        </authorList>
    </citation>
    <scope>NUCLEOTIDE SEQUENCE [LARGE SCALE GENOMIC DNA]</scope>
    <source>
        <strain evidence="6 7">An819</strain>
    </source>
</reference>
<dbReference type="SUPFAM" id="SSF52218">
    <property type="entry name" value="Flavoproteins"/>
    <property type="match status" value="1"/>
</dbReference>
<dbReference type="Pfam" id="PF13237">
    <property type="entry name" value="Fer4_10"/>
    <property type="match status" value="1"/>
</dbReference>
<evidence type="ECO:0000256" key="4">
    <source>
        <dbReference type="ARBA" id="ARBA00023014"/>
    </source>
</evidence>
<dbReference type="InterPro" id="IPR017896">
    <property type="entry name" value="4Fe4S_Fe-S-bd"/>
</dbReference>
<dbReference type="PANTHER" id="PTHR43122">
    <property type="entry name" value="FERREDOXIN SUBUNIT OF PYRUVATE:FLAVODOXIN OXIDOREDUCTASE-RELATED"/>
    <property type="match status" value="1"/>
</dbReference>
<dbReference type="PROSITE" id="PS51379">
    <property type="entry name" value="4FE4S_FER_2"/>
    <property type="match status" value="2"/>
</dbReference>
<gene>
    <name evidence="6" type="ORF">H6B30_10895</name>
</gene>
<dbReference type="InterPro" id="IPR047964">
    <property type="entry name" value="EFR1-like"/>
</dbReference>
<evidence type="ECO:0000259" key="5">
    <source>
        <dbReference type="PROSITE" id="PS51379"/>
    </source>
</evidence>
<keyword evidence="4" id="KW-0411">Iron-sulfur</keyword>
<feature type="domain" description="4Fe-4S ferredoxin-type" evidence="5">
    <location>
        <begin position="217"/>
        <end position="246"/>
    </location>
</feature>
<feature type="domain" description="4Fe-4S ferredoxin-type" evidence="5">
    <location>
        <begin position="186"/>
        <end position="215"/>
    </location>
</feature>
<evidence type="ECO:0000256" key="1">
    <source>
        <dbReference type="ARBA" id="ARBA00001917"/>
    </source>
</evidence>
<dbReference type="Proteomes" id="UP000764045">
    <property type="component" value="Unassembled WGS sequence"/>
</dbReference>
<evidence type="ECO:0000256" key="3">
    <source>
        <dbReference type="ARBA" id="ARBA00023004"/>
    </source>
</evidence>
<evidence type="ECO:0000256" key="2">
    <source>
        <dbReference type="ARBA" id="ARBA00022723"/>
    </source>
</evidence>
<keyword evidence="7" id="KW-1185">Reference proteome</keyword>
<evidence type="ECO:0000313" key="7">
    <source>
        <dbReference type="Proteomes" id="UP000764045"/>
    </source>
</evidence>
<accession>A0A939B5N1</accession>
<dbReference type="RefSeq" id="WP_205110517.1">
    <property type="nucleotide sequence ID" value="NZ_JACJJL010000018.1"/>
</dbReference>
<dbReference type="AlphaFoldDB" id="A0A939B5N1"/>
<dbReference type="NCBIfam" id="NF038196">
    <property type="entry name" value="ferrodoxin_EFR1"/>
    <property type="match status" value="1"/>
</dbReference>
<protein>
    <submittedName>
        <fullName evidence="6">4Fe-4S binding protein</fullName>
    </submittedName>
</protein>
<proteinExistence type="predicted"/>
<comment type="caution">
    <text evidence="6">The sequence shown here is derived from an EMBL/GenBank/DDBJ whole genome shotgun (WGS) entry which is preliminary data.</text>
</comment>